<dbReference type="SUPFAM" id="SSF52540">
    <property type="entry name" value="P-loop containing nucleoside triphosphate hydrolases"/>
    <property type="match status" value="1"/>
</dbReference>
<dbReference type="PANTHER" id="PTHR23117">
    <property type="entry name" value="GUANYLATE KINASE-RELATED"/>
    <property type="match status" value="1"/>
</dbReference>
<protein>
    <submittedName>
        <fullName evidence="5">p-loop containing nucleoside triphosphate hydrolase</fullName>
    </submittedName>
</protein>
<sequence length="299" mass="35376">MNPDQFDSELKTYYTKIKTEIKQQHQDYLKNHPELREILNDFLSQTLLEKPKDVYNYARDYFSYFNIEEDLVKYQPLIITGPYGSGKSTLIKKLIETYPNIFQRSISYTTRAALPNETHGEEYYFVSKNEFTKEIQKNQFLQYEVKQDNEYFGTHLGKLNAIVNNGKIAILELDLDAAKNIIEQNPSYKFISISAPFEQCRQRIEQRTDLDNEQLKQKLEISKSEIEKQKTSNFKIIENKQEIQIAFEKLVNVNSVDSQQQNEKDEQIAKLQAQNTKLQYRIDHLVRNYNDLRSQAQKK</sequence>
<dbReference type="InterPro" id="IPR027417">
    <property type="entry name" value="P-loop_NTPase"/>
</dbReference>
<dbReference type="Proteomes" id="UP000054937">
    <property type="component" value="Unassembled WGS sequence"/>
</dbReference>
<dbReference type="CDD" id="cd22973">
    <property type="entry name" value="DD_CATIP"/>
    <property type="match status" value="1"/>
</dbReference>
<organism evidence="5 6">
    <name type="scientific">Pseudocohnilembus persalinus</name>
    <name type="common">Ciliate</name>
    <dbReference type="NCBI Taxonomy" id="266149"/>
    <lineage>
        <taxon>Eukaryota</taxon>
        <taxon>Sar</taxon>
        <taxon>Alveolata</taxon>
        <taxon>Ciliophora</taxon>
        <taxon>Intramacronucleata</taxon>
        <taxon>Oligohymenophorea</taxon>
        <taxon>Scuticociliatia</taxon>
        <taxon>Philasterida</taxon>
        <taxon>Pseudocohnilembidae</taxon>
        <taxon>Pseudocohnilembus</taxon>
    </lineage>
</organism>
<evidence type="ECO:0000256" key="3">
    <source>
        <dbReference type="ARBA" id="ARBA00022777"/>
    </source>
</evidence>
<accession>A0A0V0R2D4</accession>
<keyword evidence="6" id="KW-1185">Reference proteome</keyword>
<feature type="domain" description="Guanylate kinase-like" evidence="4">
    <location>
        <begin position="74"/>
        <end position="255"/>
    </location>
</feature>
<dbReference type="EMBL" id="LDAU01000059">
    <property type="protein sequence ID" value="KRX08660.1"/>
    <property type="molecule type" value="Genomic_DNA"/>
</dbReference>
<dbReference type="CDD" id="cd00071">
    <property type="entry name" value="GMPK"/>
    <property type="match status" value="1"/>
</dbReference>
<dbReference type="Pfam" id="PF00625">
    <property type="entry name" value="Guanylate_kin"/>
    <property type="match status" value="1"/>
</dbReference>
<evidence type="ECO:0000313" key="5">
    <source>
        <dbReference type="EMBL" id="KRX08660.1"/>
    </source>
</evidence>
<comment type="similarity">
    <text evidence="1">Belongs to the guanylate kinase family.</text>
</comment>
<comment type="caution">
    <text evidence="5">The sequence shown here is derived from an EMBL/GenBank/DDBJ whole genome shotgun (WGS) entry which is preliminary data.</text>
</comment>
<dbReference type="GO" id="GO:0005829">
    <property type="term" value="C:cytosol"/>
    <property type="evidence" value="ECO:0007669"/>
    <property type="project" value="TreeGrafter"/>
</dbReference>
<proteinExistence type="inferred from homology"/>
<dbReference type="GO" id="GO:0004385">
    <property type="term" value="F:GMP kinase activity"/>
    <property type="evidence" value="ECO:0007669"/>
    <property type="project" value="TreeGrafter"/>
</dbReference>
<keyword evidence="2" id="KW-0808">Transferase</keyword>
<evidence type="ECO:0000256" key="2">
    <source>
        <dbReference type="ARBA" id="ARBA00022679"/>
    </source>
</evidence>
<keyword evidence="3" id="KW-0418">Kinase</keyword>
<dbReference type="SUPFAM" id="SSF47391">
    <property type="entry name" value="Dimerization-anchoring domain of cAMP-dependent PK regulatory subunit"/>
    <property type="match status" value="1"/>
</dbReference>
<dbReference type="InParanoid" id="A0A0V0R2D4"/>
<keyword evidence="5" id="KW-0378">Hydrolase</keyword>
<dbReference type="AlphaFoldDB" id="A0A0V0R2D4"/>
<dbReference type="PANTHER" id="PTHR23117:SF13">
    <property type="entry name" value="GUANYLATE KINASE"/>
    <property type="match status" value="1"/>
</dbReference>
<reference evidence="5 6" key="1">
    <citation type="journal article" date="2015" name="Sci. Rep.">
        <title>Genome of the facultative scuticociliatosis pathogen Pseudocohnilembus persalinus provides insight into its virulence through horizontal gene transfer.</title>
        <authorList>
            <person name="Xiong J."/>
            <person name="Wang G."/>
            <person name="Cheng J."/>
            <person name="Tian M."/>
            <person name="Pan X."/>
            <person name="Warren A."/>
            <person name="Jiang C."/>
            <person name="Yuan D."/>
            <person name="Miao W."/>
        </authorList>
    </citation>
    <scope>NUCLEOTIDE SEQUENCE [LARGE SCALE GENOMIC DNA]</scope>
    <source>
        <strain evidence="5">36N120E</strain>
    </source>
</reference>
<dbReference type="InterPro" id="IPR047501">
    <property type="entry name" value="DD_CATIP"/>
</dbReference>
<gene>
    <name evidence="5" type="ORF">PPERSA_07472</name>
</gene>
<dbReference type="GO" id="GO:0016787">
    <property type="term" value="F:hydrolase activity"/>
    <property type="evidence" value="ECO:0007669"/>
    <property type="project" value="UniProtKB-KW"/>
</dbReference>
<evidence type="ECO:0000313" key="6">
    <source>
        <dbReference type="Proteomes" id="UP000054937"/>
    </source>
</evidence>
<dbReference type="SMART" id="SM00072">
    <property type="entry name" value="GuKc"/>
    <property type="match status" value="1"/>
</dbReference>
<dbReference type="PROSITE" id="PS50052">
    <property type="entry name" value="GUANYLATE_KINASE_2"/>
    <property type="match status" value="1"/>
</dbReference>
<dbReference type="InterPro" id="IPR008145">
    <property type="entry name" value="GK/Ca_channel_bsu"/>
</dbReference>
<dbReference type="InterPro" id="IPR008144">
    <property type="entry name" value="Guanylate_kin-like_dom"/>
</dbReference>
<evidence type="ECO:0000256" key="1">
    <source>
        <dbReference type="ARBA" id="ARBA00005790"/>
    </source>
</evidence>
<evidence type="ECO:0000259" key="4">
    <source>
        <dbReference type="PROSITE" id="PS50052"/>
    </source>
</evidence>
<dbReference type="OrthoDB" id="6334211at2759"/>
<dbReference type="Gene3D" id="3.40.50.300">
    <property type="entry name" value="P-loop containing nucleotide triphosphate hydrolases"/>
    <property type="match status" value="1"/>
</dbReference>
<name>A0A0V0R2D4_PSEPJ</name>